<reference evidence="2" key="1">
    <citation type="journal article" date="2023" name="Front. Plant Sci.">
        <title>Chromosomal-level genome assembly of Melastoma candidum provides insights into trichome evolution.</title>
        <authorList>
            <person name="Zhong Y."/>
            <person name="Wu W."/>
            <person name="Sun C."/>
            <person name="Zou P."/>
            <person name="Liu Y."/>
            <person name="Dai S."/>
            <person name="Zhou R."/>
        </authorList>
    </citation>
    <scope>NUCLEOTIDE SEQUENCE [LARGE SCALE GENOMIC DNA]</scope>
</reference>
<keyword evidence="2" id="KW-1185">Reference proteome</keyword>
<name>A0ACB9N213_9MYRT</name>
<protein>
    <submittedName>
        <fullName evidence="1">Uncharacterized protein</fullName>
    </submittedName>
</protein>
<gene>
    <name evidence="1" type="ORF">MLD38_028009</name>
</gene>
<organism evidence="1 2">
    <name type="scientific">Melastoma candidum</name>
    <dbReference type="NCBI Taxonomy" id="119954"/>
    <lineage>
        <taxon>Eukaryota</taxon>
        <taxon>Viridiplantae</taxon>
        <taxon>Streptophyta</taxon>
        <taxon>Embryophyta</taxon>
        <taxon>Tracheophyta</taxon>
        <taxon>Spermatophyta</taxon>
        <taxon>Magnoliopsida</taxon>
        <taxon>eudicotyledons</taxon>
        <taxon>Gunneridae</taxon>
        <taxon>Pentapetalae</taxon>
        <taxon>rosids</taxon>
        <taxon>malvids</taxon>
        <taxon>Myrtales</taxon>
        <taxon>Melastomataceae</taxon>
        <taxon>Melastomatoideae</taxon>
        <taxon>Melastomateae</taxon>
        <taxon>Melastoma</taxon>
    </lineage>
</organism>
<accession>A0ACB9N213</accession>
<proteinExistence type="predicted"/>
<comment type="caution">
    <text evidence="1">The sequence shown here is derived from an EMBL/GenBank/DDBJ whole genome shotgun (WGS) entry which is preliminary data.</text>
</comment>
<sequence>MDEGMTDAVVSAVEKSDPKFLLAHVRRKPNGKTGGSCIRQPVVSRFMRASMGSCHDLCKHGTRLVVETGKDAESLLRKKSRVLGSYGSGNGENLGCMENGGCRRVVAETKVGKEKGSLPRIGSNLSKGHVDRFRRMASLKRAASNAGKDQLDVPDVGTSSNDTKVADGKWQNEIELHTLERNLADLHEPDSLPGPSATKKLKLTASPTERKNITRTISGESLLSFLSSSSQEGLSSRGGRSRTAVWRGLHLDDHDNPRKKPSFRRVTSLESLSDDHSPRKLRFKRTASHEIQASSSKYERRNIRTVEPHIAAEVKSRKQDRITLRHSSMEERQEGRRLFNNVIEETASKLVKVRKSKVKALVGAFETVISLQDKIVKAKAISC</sequence>
<evidence type="ECO:0000313" key="2">
    <source>
        <dbReference type="Proteomes" id="UP001057402"/>
    </source>
</evidence>
<dbReference type="EMBL" id="CM042887">
    <property type="protein sequence ID" value="KAI4329644.1"/>
    <property type="molecule type" value="Genomic_DNA"/>
</dbReference>
<dbReference type="Proteomes" id="UP001057402">
    <property type="component" value="Chromosome 8"/>
</dbReference>
<evidence type="ECO:0000313" key="1">
    <source>
        <dbReference type="EMBL" id="KAI4329644.1"/>
    </source>
</evidence>